<dbReference type="PIRSF" id="PIRSF016184">
    <property type="entry name" value="PhzC_PhzF"/>
    <property type="match status" value="1"/>
</dbReference>
<dbReference type="Gene3D" id="3.10.310.10">
    <property type="entry name" value="Diaminopimelate Epimerase, Chain A, domain 1"/>
    <property type="match status" value="2"/>
</dbReference>
<evidence type="ECO:0000313" key="2">
    <source>
        <dbReference type="Proteomes" id="UP001596298"/>
    </source>
</evidence>
<evidence type="ECO:0000313" key="1">
    <source>
        <dbReference type="EMBL" id="MFC6704783.1"/>
    </source>
</evidence>
<organism evidence="1 2">
    <name type="scientific">Flexivirga alba</name>
    <dbReference type="NCBI Taxonomy" id="702742"/>
    <lineage>
        <taxon>Bacteria</taxon>
        <taxon>Bacillati</taxon>
        <taxon>Actinomycetota</taxon>
        <taxon>Actinomycetes</taxon>
        <taxon>Micrococcales</taxon>
        <taxon>Dermacoccaceae</taxon>
        <taxon>Flexivirga</taxon>
    </lineage>
</organism>
<proteinExistence type="predicted"/>
<keyword evidence="2" id="KW-1185">Reference proteome</keyword>
<dbReference type="NCBIfam" id="TIGR00654">
    <property type="entry name" value="PhzF_family"/>
    <property type="match status" value="1"/>
</dbReference>
<dbReference type="InterPro" id="IPR003719">
    <property type="entry name" value="Phenazine_PhzF-like"/>
</dbReference>
<dbReference type="PANTHER" id="PTHR13774:SF32">
    <property type="entry name" value="ANTISENSE-ENHANCING SEQUENCE 1"/>
    <property type="match status" value="1"/>
</dbReference>
<dbReference type="PANTHER" id="PTHR13774">
    <property type="entry name" value="PHENAZINE BIOSYNTHESIS PROTEIN"/>
    <property type="match status" value="1"/>
</dbReference>
<dbReference type="EMBL" id="JBHSWH010000001">
    <property type="protein sequence ID" value="MFC6704783.1"/>
    <property type="molecule type" value="Genomic_DNA"/>
</dbReference>
<accession>A0ABW2ADI3</accession>
<dbReference type="Pfam" id="PF02567">
    <property type="entry name" value="PhzC-PhzF"/>
    <property type="match status" value="1"/>
</dbReference>
<gene>
    <name evidence="1" type="ORF">ACFQDH_05775</name>
</gene>
<dbReference type="Proteomes" id="UP001596298">
    <property type="component" value="Unassembled WGS sequence"/>
</dbReference>
<dbReference type="RefSeq" id="WP_382399329.1">
    <property type="nucleotide sequence ID" value="NZ_JBHSWH010000001.1"/>
</dbReference>
<protein>
    <submittedName>
        <fullName evidence="1">PhzF family phenazine biosynthesis protein</fullName>
    </submittedName>
</protein>
<name>A0ABW2ADI3_9MICO</name>
<comment type="caution">
    <text evidence="1">The sequence shown here is derived from an EMBL/GenBank/DDBJ whole genome shotgun (WGS) entry which is preliminary data.</text>
</comment>
<sequence>MNTSDDARHASDQTGFTYRLADVFAESSYQGNGVAVFLNPPRLTTGQLQAVTVEVRQFESIYLWPTADDRSFVTRIFVVDQELRFAGHPILGAAAVAHEQLLAAEPAAVPPGEHATWTFRLGSREVIARSVADNAGGFDIDTDQGRPSFGEPMPPAYRERIAHALRLQPGDLDPTLPVEWASTGLKYLIVPVSGSGLARARITIPDFEELLGEAGAELAYVLDPSALEGRNWVNDGSVEDIATGSAAGPAAAYLVRHGRVAPESTVALSQGRFVGRPSALRVEVHGPRDDISRVVLHGHVCLTGTGTLDHPPVA</sequence>
<dbReference type="SUPFAM" id="SSF54506">
    <property type="entry name" value="Diaminopimelate epimerase-like"/>
    <property type="match status" value="1"/>
</dbReference>
<reference evidence="2" key="1">
    <citation type="journal article" date="2019" name="Int. J. Syst. Evol. Microbiol.">
        <title>The Global Catalogue of Microorganisms (GCM) 10K type strain sequencing project: providing services to taxonomists for standard genome sequencing and annotation.</title>
        <authorList>
            <consortium name="The Broad Institute Genomics Platform"/>
            <consortium name="The Broad Institute Genome Sequencing Center for Infectious Disease"/>
            <person name="Wu L."/>
            <person name="Ma J."/>
        </authorList>
    </citation>
    <scope>NUCLEOTIDE SEQUENCE [LARGE SCALE GENOMIC DNA]</scope>
    <source>
        <strain evidence="2">CCUG 58127</strain>
    </source>
</reference>